<feature type="transmembrane region" description="Helical" evidence="1">
    <location>
        <begin position="391"/>
        <end position="412"/>
    </location>
</feature>
<reference evidence="4" key="1">
    <citation type="journal article" date="2019" name="Int. J. Syst. Evol. Microbiol.">
        <title>The Global Catalogue of Microorganisms (GCM) 10K type strain sequencing project: providing services to taxonomists for standard genome sequencing and annotation.</title>
        <authorList>
            <consortium name="The Broad Institute Genomics Platform"/>
            <consortium name="The Broad Institute Genome Sequencing Center for Infectious Disease"/>
            <person name="Wu L."/>
            <person name="Ma J."/>
        </authorList>
    </citation>
    <scope>NUCLEOTIDE SEQUENCE [LARGE SCALE GENOMIC DNA]</scope>
    <source>
        <strain evidence="4">JCM 30346</strain>
    </source>
</reference>
<dbReference type="Pfam" id="PF13243">
    <property type="entry name" value="SQHop_cyclase_C"/>
    <property type="match status" value="2"/>
</dbReference>
<dbReference type="InterPro" id="IPR008930">
    <property type="entry name" value="Terpenoid_cyclase/PrenylTrfase"/>
</dbReference>
<comment type="caution">
    <text evidence="3">The sequence shown here is derived from an EMBL/GenBank/DDBJ whole genome shotgun (WGS) entry which is preliminary data.</text>
</comment>
<name>A0ABW1NCF3_9ACTN</name>
<evidence type="ECO:0000256" key="1">
    <source>
        <dbReference type="SAM" id="Phobius"/>
    </source>
</evidence>
<dbReference type="CDD" id="cd00688">
    <property type="entry name" value="ISOPREN_C2_like"/>
    <property type="match status" value="1"/>
</dbReference>
<evidence type="ECO:0000313" key="3">
    <source>
        <dbReference type="EMBL" id="MFC6080339.1"/>
    </source>
</evidence>
<organism evidence="3 4">
    <name type="scientific">Sphaerisporangium aureirubrum</name>
    <dbReference type="NCBI Taxonomy" id="1544736"/>
    <lineage>
        <taxon>Bacteria</taxon>
        <taxon>Bacillati</taxon>
        <taxon>Actinomycetota</taxon>
        <taxon>Actinomycetes</taxon>
        <taxon>Streptosporangiales</taxon>
        <taxon>Streptosporangiaceae</taxon>
        <taxon>Sphaerisporangium</taxon>
    </lineage>
</organism>
<dbReference type="EMBL" id="JBHSRF010000004">
    <property type="protein sequence ID" value="MFC6080339.1"/>
    <property type="molecule type" value="Genomic_DNA"/>
</dbReference>
<evidence type="ECO:0000313" key="4">
    <source>
        <dbReference type="Proteomes" id="UP001596137"/>
    </source>
</evidence>
<dbReference type="SUPFAM" id="SSF48239">
    <property type="entry name" value="Terpenoid cyclases/Protein prenyltransferases"/>
    <property type="match status" value="2"/>
</dbReference>
<feature type="domain" description="Squalene cyclase C-terminal" evidence="2">
    <location>
        <begin position="50"/>
        <end position="149"/>
    </location>
</feature>
<evidence type="ECO:0000259" key="2">
    <source>
        <dbReference type="Pfam" id="PF13243"/>
    </source>
</evidence>
<feature type="domain" description="Squalene cyclase C-terminal" evidence="2">
    <location>
        <begin position="162"/>
        <end position="303"/>
    </location>
</feature>
<dbReference type="RefSeq" id="WP_380747118.1">
    <property type="nucleotide sequence ID" value="NZ_JBHSRF010000004.1"/>
</dbReference>
<dbReference type="InterPro" id="IPR032696">
    <property type="entry name" value="SQ_cyclase_C"/>
</dbReference>
<protein>
    <submittedName>
        <fullName evidence="3">Prenyltransferase/squalene oxidase repeat-containing protein</fullName>
    </submittedName>
</protein>
<keyword evidence="4" id="KW-1185">Reference proteome</keyword>
<keyword evidence="1" id="KW-1133">Transmembrane helix</keyword>
<proteinExistence type="predicted"/>
<gene>
    <name evidence="3" type="ORF">ACFP1K_04170</name>
</gene>
<accession>A0ABW1NCF3</accession>
<sequence>MPAIRPVDPLDPTASLRNAERWLRSVYKRTSDGAMGWGHHESEDPTEWGGTLDGIRGMTAMGEPANSSDLADAAQWLKSRQRPDGGFPARELEYSASEATAWVVIAFHGMGWNAGNDTCVRRAVDYLYRCVDSEGAAATTPADVGKPRTFPTALALWAFALQPDTERMCAKMISRLHKMQDPETRGWGVSFGATPNAATTAQVLYALCVAQGRSDADWVRGGAAYLLERQKAEGGWGNSHDEWFPTERPRIPSRCIHYGTAWALLALTQFPDDRECQLAAESAVRYLLGRQRKSGAWLFEEYDPVEFVWCTTQVMVALVEWNKVRRPSSATMEETGVRGAARRIARDLTSRGRDSFLYLAVGALAVAQFWGSIQPPLSELARFLRLDGAGIWTNLVSTVIWSCLALIIGWLVKRISRSTGDSKDKKV</sequence>
<dbReference type="Proteomes" id="UP001596137">
    <property type="component" value="Unassembled WGS sequence"/>
</dbReference>
<keyword evidence="1" id="KW-0472">Membrane</keyword>
<dbReference type="Gene3D" id="1.50.10.20">
    <property type="match status" value="2"/>
</dbReference>
<keyword evidence="1" id="KW-0812">Transmembrane</keyword>